<feature type="domain" description="Ferrous iron transporter FeoA-like" evidence="2">
    <location>
        <begin position="1"/>
        <end position="73"/>
    </location>
</feature>
<dbReference type="InterPro" id="IPR052713">
    <property type="entry name" value="FeoA"/>
</dbReference>
<dbReference type="AlphaFoldDB" id="A0A9D1HQU5"/>
<gene>
    <name evidence="3" type="ORF">IAD15_07060</name>
</gene>
<dbReference type="SMART" id="SM00899">
    <property type="entry name" value="FeoA"/>
    <property type="match status" value="1"/>
</dbReference>
<dbReference type="EMBL" id="DVMJ01000058">
    <property type="protein sequence ID" value="HIU13814.1"/>
    <property type="molecule type" value="Genomic_DNA"/>
</dbReference>
<dbReference type="SUPFAM" id="SSF50037">
    <property type="entry name" value="C-terminal domain of transcriptional repressors"/>
    <property type="match status" value="1"/>
</dbReference>
<dbReference type="InterPro" id="IPR008988">
    <property type="entry name" value="Transcriptional_repressor_C"/>
</dbReference>
<organism evidence="3 4">
    <name type="scientific">Candidatus Fimiplasma intestinipullorum</name>
    <dbReference type="NCBI Taxonomy" id="2840825"/>
    <lineage>
        <taxon>Bacteria</taxon>
        <taxon>Bacillati</taxon>
        <taxon>Bacillota</taxon>
        <taxon>Clostridia</taxon>
        <taxon>Eubacteriales</taxon>
        <taxon>Candidatus Fimiplasma</taxon>
    </lineage>
</organism>
<reference evidence="3" key="2">
    <citation type="journal article" date="2021" name="PeerJ">
        <title>Extensive microbial diversity within the chicken gut microbiome revealed by metagenomics and culture.</title>
        <authorList>
            <person name="Gilroy R."/>
            <person name="Ravi A."/>
            <person name="Getino M."/>
            <person name="Pursley I."/>
            <person name="Horton D.L."/>
            <person name="Alikhan N.F."/>
            <person name="Baker D."/>
            <person name="Gharbi K."/>
            <person name="Hall N."/>
            <person name="Watson M."/>
            <person name="Adriaenssens E.M."/>
            <person name="Foster-Nyarko E."/>
            <person name="Jarju S."/>
            <person name="Secka A."/>
            <person name="Antonio M."/>
            <person name="Oren A."/>
            <person name="Chaudhuri R.R."/>
            <person name="La Ragione R."/>
            <person name="Hildebrand F."/>
            <person name="Pallen M.J."/>
        </authorList>
    </citation>
    <scope>NUCLEOTIDE SEQUENCE</scope>
    <source>
        <strain evidence="3">CHK195-11698</strain>
    </source>
</reference>
<dbReference type="PANTHER" id="PTHR42954">
    <property type="entry name" value="FE(2+) TRANSPORT PROTEIN A"/>
    <property type="match status" value="1"/>
</dbReference>
<proteinExistence type="predicted"/>
<accession>A0A9D1HQU5</accession>
<dbReference type="Gene3D" id="2.30.30.90">
    <property type="match status" value="1"/>
</dbReference>
<dbReference type="Proteomes" id="UP000824175">
    <property type="component" value="Unassembled WGS sequence"/>
</dbReference>
<dbReference type="GO" id="GO:0046914">
    <property type="term" value="F:transition metal ion binding"/>
    <property type="evidence" value="ECO:0007669"/>
    <property type="project" value="InterPro"/>
</dbReference>
<name>A0A9D1HQU5_9FIRM</name>
<comment type="caution">
    <text evidence="3">The sequence shown here is derived from an EMBL/GenBank/DDBJ whole genome shotgun (WGS) entry which is preliminary data.</text>
</comment>
<evidence type="ECO:0000256" key="1">
    <source>
        <dbReference type="ARBA" id="ARBA00023004"/>
    </source>
</evidence>
<dbReference type="InterPro" id="IPR038157">
    <property type="entry name" value="FeoA_core_dom"/>
</dbReference>
<reference evidence="3" key="1">
    <citation type="submission" date="2020-10" db="EMBL/GenBank/DDBJ databases">
        <authorList>
            <person name="Gilroy R."/>
        </authorList>
    </citation>
    <scope>NUCLEOTIDE SEQUENCE</scope>
    <source>
        <strain evidence="3">CHK195-11698</strain>
    </source>
</reference>
<evidence type="ECO:0000313" key="3">
    <source>
        <dbReference type="EMBL" id="HIU13814.1"/>
    </source>
</evidence>
<dbReference type="Pfam" id="PF04023">
    <property type="entry name" value="FeoA"/>
    <property type="match status" value="1"/>
</dbReference>
<evidence type="ECO:0000259" key="2">
    <source>
        <dbReference type="SMART" id="SM00899"/>
    </source>
</evidence>
<dbReference type="InterPro" id="IPR007167">
    <property type="entry name" value="Fe-transptr_FeoA-like"/>
</dbReference>
<evidence type="ECO:0000313" key="4">
    <source>
        <dbReference type="Proteomes" id="UP000824175"/>
    </source>
</evidence>
<sequence>MRLSELERGRKARIVCLELEQTIVKRLMALGVIPGSPIEWIGSGPLKDPQIYRVRGCQFALRLEEAQRIRVEEMREGLCARLR</sequence>
<keyword evidence="1" id="KW-0408">Iron</keyword>
<dbReference type="PANTHER" id="PTHR42954:SF2">
    <property type="entry name" value="FE(2+) TRANSPORT PROTEIN A"/>
    <property type="match status" value="1"/>
</dbReference>
<protein>
    <submittedName>
        <fullName evidence="3">Ferrous iron transport protein A</fullName>
    </submittedName>
</protein>